<evidence type="ECO:0000256" key="6">
    <source>
        <dbReference type="ARBA" id="ARBA00023004"/>
    </source>
</evidence>
<dbReference type="FunFam" id="3.40.50.11540:FF:000001">
    <property type="entry name" value="NADH dehydrogenase [ubiquinone] flavoprotein 1, mitochondrial"/>
    <property type="match status" value="1"/>
</dbReference>
<evidence type="ECO:0000256" key="1">
    <source>
        <dbReference type="ARBA" id="ARBA00007523"/>
    </source>
</evidence>
<evidence type="ECO:0000256" key="2">
    <source>
        <dbReference type="ARBA" id="ARBA00010643"/>
    </source>
</evidence>
<evidence type="ECO:0000256" key="3">
    <source>
        <dbReference type="ARBA" id="ARBA00022485"/>
    </source>
</evidence>
<dbReference type="InterPro" id="IPR011538">
    <property type="entry name" value="Nuo51_FMN-bd"/>
</dbReference>
<keyword evidence="5" id="KW-0479">Metal-binding</keyword>
<dbReference type="GO" id="GO:0051537">
    <property type="term" value="F:2 iron, 2 sulfur cluster binding"/>
    <property type="evidence" value="ECO:0007669"/>
    <property type="project" value="UniProtKB-KW"/>
</dbReference>
<comment type="similarity">
    <text evidence="2">Belongs to the complex I 24 kDa subunit family.</text>
</comment>
<dbReference type="Gene3D" id="3.40.50.11540">
    <property type="entry name" value="NADH-ubiquinone oxidoreductase 51kDa subunit"/>
    <property type="match status" value="1"/>
</dbReference>
<feature type="region of interest" description="Disordered" evidence="9">
    <location>
        <begin position="131"/>
        <end position="151"/>
    </location>
</feature>
<dbReference type="GO" id="GO:0051539">
    <property type="term" value="F:4 iron, 4 sulfur cluster binding"/>
    <property type="evidence" value="ECO:0007669"/>
    <property type="project" value="UniProtKB-KW"/>
</dbReference>
<dbReference type="OrthoDB" id="9805533at2"/>
<dbReference type="Gene3D" id="3.40.30.10">
    <property type="entry name" value="Glutaredoxin"/>
    <property type="match status" value="1"/>
</dbReference>
<dbReference type="InterPro" id="IPR019554">
    <property type="entry name" value="Soluble_ligand-bd"/>
</dbReference>
<keyword evidence="7" id="KW-0411">Iron-sulfur</keyword>
<comment type="similarity">
    <text evidence="1">Belongs to the complex I 51 kDa subunit family.</text>
</comment>
<keyword evidence="12" id="KW-1185">Reference proteome</keyword>
<keyword evidence="3" id="KW-0004">4Fe-4S</keyword>
<dbReference type="SUPFAM" id="SSF142984">
    <property type="entry name" value="Nqo1 middle domain-like"/>
    <property type="match status" value="1"/>
</dbReference>
<dbReference type="SUPFAM" id="SSF142019">
    <property type="entry name" value="Nqo1 FMN-binding domain-like"/>
    <property type="match status" value="1"/>
</dbReference>
<keyword evidence="4" id="KW-0001">2Fe-2S</keyword>
<name>A0A1I4U636_PSUAM</name>
<evidence type="ECO:0000256" key="5">
    <source>
        <dbReference type="ARBA" id="ARBA00022723"/>
    </source>
</evidence>
<dbReference type="PROSITE" id="PS00644">
    <property type="entry name" value="COMPLEX1_51K_1"/>
    <property type="match status" value="1"/>
</dbReference>
<comment type="cofactor">
    <cofactor evidence="8">
        <name>[2Fe-2S] cluster</name>
        <dbReference type="ChEBI" id="CHEBI:190135"/>
    </cofactor>
</comment>
<reference evidence="11 12" key="1">
    <citation type="submission" date="2016-10" db="EMBL/GenBank/DDBJ databases">
        <authorList>
            <person name="de Groot N.N."/>
        </authorList>
    </citation>
    <scope>NUCLEOTIDE SEQUENCE [LARGE SCALE GENOMIC DNA]</scope>
    <source>
        <strain evidence="11 12">CGMCC 4.1877</strain>
    </source>
</reference>
<dbReference type="Pfam" id="PF01512">
    <property type="entry name" value="Complex1_51K"/>
    <property type="match status" value="1"/>
</dbReference>
<evidence type="ECO:0000313" key="11">
    <source>
        <dbReference type="EMBL" id="SFM84365.1"/>
    </source>
</evidence>
<accession>A0A1I4U636</accession>
<dbReference type="CDD" id="cd02980">
    <property type="entry name" value="TRX_Fd_family"/>
    <property type="match status" value="1"/>
</dbReference>
<dbReference type="InterPro" id="IPR037225">
    <property type="entry name" value="Nuo51_FMN-bd_sf"/>
</dbReference>
<dbReference type="Pfam" id="PF01257">
    <property type="entry name" value="2Fe-2S_thioredx"/>
    <property type="match status" value="1"/>
</dbReference>
<dbReference type="SUPFAM" id="SSF52833">
    <property type="entry name" value="Thioredoxin-like"/>
    <property type="match status" value="1"/>
</dbReference>
<dbReference type="GO" id="GO:0008137">
    <property type="term" value="F:NADH dehydrogenase (ubiquinone) activity"/>
    <property type="evidence" value="ECO:0007669"/>
    <property type="project" value="InterPro"/>
</dbReference>
<evidence type="ECO:0000256" key="9">
    <source>
        <dbReference type="SAM" id="MobiDB-lite"/>
    </source>
</evidence>
<dbReference type="GO" id="GO:0046872">
    <property type="term" value="F:metal ion binding"/>
    <property type="evidence" value="ECO:0007669"/>
    <property type="project" value="UniProtKB-KW"/>
</dbReference>
<sequence>MDLHLSTAEPSTSERDAVDAAFALLAPAAVEAAAADRPTRSVHAGHAARSRRHLLLPLLHAVHDAEGWLSEGALNHVARTLQVPPAEVYGVATFYAMFSVEPRAPRVVHVCDDVACGPNGGEEIVAALTDALGPPAGNGEADPAGGGDPERPGACWVRSPCLGLCERAPAVLHQRAGEPDLSQAPATPDGTVAAATAPFDTAGAQASAADDAFADTAVSAPQTRTGERLRLLRRVGAVDPSSLDDYRSRGGYAALRRAVDLGPTRVIAELKDSSLTGRGGAAFPTGVKWEAVAQSPERPHHLVCNADESEPGTFKDRVLMEGDPYGLVEAMTIAGYVTGATVGHLYLRGEYPLATRRLQDAIAAARARGYLGADVMGEGFAFDIELRRGAGAYICGEETALLESIEGYRGEPRNKPPFPAQQGLFGKPTAINNVETLYNVLEILDIGGRSFAAVGGDRSTGSKLFCVSGAVGTPGVYEVDFGTTLRELLELAGGARGTLRTVLLGGAAGGFVMPDDLDVPLTLEGARDIGATLGSGVVLVFDTAADLTGTLRRIAAFFRDESCGQCVPCRVGTVRQEEVLARLERDTPIGSRETELALLDDLARVMRDASICGLGQTAPSAVMSAIDLELIAAPRGAADPATNGRGTTA</sequence>
<dbReference type="InterPro" id="IPR019575">
    <property type="entry name" value="Nuop51_4Fe4S-bd"/>
</dbReference>
<dbReference type="Gene3D" id="1.10.10.1590">
    <property type="entry name" value="NADH-quinone oxidoreductase subunit E"/>
    <property type="match status" value="1"/>
</dbReference>
<dbReference type="InterPro" id="IPR041921">
    <property type="entry name" value="NuoE_N"/>
</dbReference>
<evidence type="ECO:0000256" key="4">
    <source>
        <dbReference type="ARBA" id="ARBA00022714"/>
    </source>
</evidence>
<dbReference type="InterPro" id="IPR037207">
    <property type="entry name" value="Nuop51_4Fe4S-bd_sf"/>
</dbReference>
<dbReference type="Gene3D" id="1.20.1440.230">
    <property type="entry name" value="NADH-ubiquinone oxidoreductase 51kDa subunit, iron-sulphur binding domain"/>
    <property type="match status" value="1"/>
</dbReference>
<dbReference type="PROSITE" id="PS00645">
    <property type="entry name" value="COMPLEX1_51K_2"/>
    <property type="match status" value="1"/>
</dbReference>
<keyword evidence="6" id="KW-0408">Iron</keyword>
<dbReference type="Pfam" id="PF10531">
    <property type="entry name" value="SLBB"/>
    <property type="match status" value="1"/>
</dbReference>
<evidence type="ECO:0000256" key="8">
    <source>
        <dbReference type="ARBA" id="ARBA00034078"/>
    </source>
</evidence>
<dbReference type="SMART" id="SM00928">
    <property type="entry name" value="NADH_4Fe-4S"/>
    <property type="match status" value="1"/>
</dbReference>
<dbReference type="Gene3D" id="3.10.20.600">
    <property type="match status" value="1"/>
</dbReference>
<dbReference type="PANTHER" id="PTHR43578:SF3">
    <property type="entry name" value="NADH-QUINONE OXIDOREDUCTASE SUBUNIT F"/>
    <property type="match status" value="1"/>
</dbReference>
<dbReference type="InterPro" id="IPR001949">
    <property type="entry name" value="NADH-UbQ_OxRdtase_51kDa_CS"/>
</dbReference>
<dbReference type="FunFam" id="1.10.10.1590:FF:000001">
    <property type="entry name" value="NADH-quinone oxidoreductase subunit E"/>
    <property type="match status" value="1"/>
</dbReference>
<dbReference type="GO" id="GO:0010181">
    <property type="term" value="F:FMN binding"/>
    <property type="evidence" value="ECO:0007669"/>
    <property type="project" value="InterPro"/>
</dbReference>
<dbReference type="Gene3D" id="6.10.250.1450">
    <property type="match status" value="1"/>
</dbReference>
<dbReference type="SUPFAM" id="SSF140490">
    <property type="entry name" value="Nqo1C-terminal domain-like"/>
    <property type="match status" value="1"/>
</dbReference>
<dbReference type="InterPro" id="IPR036249">
    <property type="entry name" value="Thioredoxin-like_sf"/>
</dbReference>
<dbReference type="Proteomes" id="UP000199614">
    <property type="component" value="Unassembled WGS sequence"/>
</dbReference>
<dbReference type="AlphaFoldDB" id="A0A1I4U636"/>
<feature type="domain" description="NADH-ubiquinone oxidoreductase 51kDa subunit iron-sulphur binding" evidence="10">
    <location>
        <begin position="548"/>
        <end position="593"/>
    </location>
</feature>
<evidence type="ECO:0000256" key="7">
    <source>
        <dbReference type="ARBA" id="ARBA00023014"/>
    </source>
</evidence>
<gene>
    <name evidence="11" type="ORF">SAMN05216207_1003211</name>
</gene>
<protein>
    <submittedName>
        <fullName evidence="11">NADH-quinone oxidoreductase subunit F</fullName>
    </submittedName>
</protein>
<dbReference type="PANTHER" id="PTHR43578">
    <property type="entry name" value="NADH-QUINONE OXIDOREDUCTASE SUBUNIT F"/>
    <property type="match status" value="1"/>
</dbReference>
<dbReference type="STRING" id="260086.SAMN05216207_1003211"/>
<dbReference type="Pfam" id="PF10589">
    <property type="entry name" value="NADH_4Fe-4S"/>
    <property type="match status" value="1"/>
</dbReference>
<dbReference type="EMBL" id="FOUY01000003">
    <property type="protein sequence ID" value="SFM84365.1"/>
    <property type="molecule type" value="Genomic_DNA"/>
</dbReference>
<evidence type="ECO:0000259" key="10">
    <source>
        <dbReference type="SMART" id="SM00928"/>
    </source>
</evidence>
<evidence type="ECO:0000313" key="12">
    <source>
        <dbReference type="Proteomes" id="UP000199614"/>
    </source>
</evidence>
<proteinExistence type="inferred from homology"/>
<organism evidence="11 12">
    <name type="scientific">Pseudonocardia ammonioxydans</name>
    <dbReference type="NCBI Taxonomy" id="260086"/>
    <lineage>
        <taxon>Bacteria</taxon>
        <taxon>Bacillati</taxon>
        <taxon>Actinomycetota</taxon>
        <taxon>Actinomycetes</taxon>
        <taxon>Pseudonocardiales</taxon>
        <taxon>Pseudonocardiaceae</taxon>
        <taxon>Pseudonocardia</taxon>
    </lineage>
</organism>
<dbReference type="RefSeq" id="WP_093338032.1">
    <property type="nucleotide sequence ID" value="NZ_FOUY01000003.1"/>
</dbReference>